<proteinExistence type="predicted"/>
<keyword evidence="3" id="KW-1185">Reference proteome</keyword>
<dbReference type="Pfam" id="PF10544">
    <property type="entry name" value="T5orf172"/>
    <property type="match status" value="1"/>
</dbReference>
<evidence type="ECO:0000313" key="2">
    <source>
        <dbReference type="EMBL" id="GGK61301.1"/>
    </source>
</evidence>
<accession>A0A917QP26</accession>
<gene>
    <name evidence="2" type="ORF">GCM10007964_00530</name>
</gene>
<dbReference type="InterPro" id="IPR018306">
    <property type="entry name" value="Phage_T5_Orf172_DNA-bd"/>
</dbReference>
<organism evidence="2 3">
    <name type="scientific">Sphaerisporangium melleum</name>
    <dbReference type="NCBI Taxonomy" id="321316"/>
    <lineage>
        <taxon>Bacteria</taxon>
        <taxon>Bacillati</taxon>
        <taxon>Actinomycetota</taxon>
        <taxon>Actinomycetes</taxon>
        <taxon>Streptosporangiales</taxon>
        <taxon>Streptosporangiaceae</taxon>
        <taxon>Sphaerisporangium</taxon>
    </lineage>
</organism>
<reference evidence="2" key="2">
    <citation type="submission" date="2020-09" db="EMBL/GenBank/DDBJ databases">
        <authorList>
            <person name="Sun Q."/>
            <person name="Ohkuma M."/>
        </authorList>
    </citation>
    <scope>NUCLEOTIDE SEQUENCE</scope>
    <source>
        <strain evidence="2">JCM 13064</strain>
    </source>
</reference>
<name>A0A917QP26_9ACTN</name>
<comment type="caution">
    <text evidence="2">The sequence shown here is derived from an EMBL/GenBank/DDBJ whole genome shotgun (WGS) entry which is preliminary data.</text>
</comment>
<protein>
    <recommendedName>
        <fullName evidence="1">Bacteriophage T5 Orf172 DNA-binding domain-containing protein</fullName>
    </recommendedName>
</protein>
<dbReference type="Proteomes" id="UP000645217">
    <property type="component" value="Unassembled WGS sequence"/>
</dbReference>
<evidence type="ECO:0000259" key="1">
    <source>
        <dbReference type="Pfam" id="PF10544"/>
    </source>
</evidence>
<reference evidence="2" key="1">
    <citation type="journal article" date="2014" name="Int. J. Syst. Evol. Microbiol.">
        <title>Complete genome sequence of Corynebacterium casei LMG S-19264T (=DSM 44701T), isolated from a smear-ripened cheese.</title>
        <authorList>
            <consortium name="US DOE Joint Genome Institute (JGI-PGF)"/>
            <person name="Walter F."/>
            <person name="Albersmeier A."/>
            <person name="Kalinowski J."/>
            <person name="Ruckert C."/>
        </authorList>
    </citation>
    <scope>NUCLEOTIDE SEQUENCE</scope>
    <source>
        <strain evidence="2">JCM 13064</strain>
    </source>
</reference>
<dbReference type="AlphaFoldDB" id="A0A917QP26"/>
<dbReference type="EMBL" id="BMNT01000001">
    <property type="protein sequence ID" value="GGK61301.1"/>
    <property type="molecule type" value="Genomic_DNA"/>
</dbReference>
<evidence type="ECO:0000313" key="3">
    <source>
        <dbReference type="Proteomes" id="UP000645217"/>
    </source>
</evidence>
<sequence length="117" mass="13101">MTADLGLTAQGEDAPPIVRSFVYYITWPGVDMIKIGTSQALRKRLASLSRSTGKPQLLVVEPGGYQRERSRHSQFASLRTAGTELFRPATVLLEHIDNLCQKIPHWRGMANVGHEWD</sequence>
<feature type="domain" description="Bacteriophage T5 Orf172 DNA-binding" evidence="1">
    <location>
        <begin position="22"/>
        <end position="96"/>
    </location>
</feature>